<dbReference type="Pfam" id="PF06891">
    <property type="entry name" value="P2_Phage_GpR"/>
    <property type="match status" value="1"/>
</dbReference>
<dbReference type="EMBL" id="FNDG01000015">
    <property type="protein sequence ID" value="SDI36900.1"/>
    <property type="molecule type" value="Genomic_DNA"/>
</dbReference>
<proteinExistence type="predicted"/>
<evidence type="ECO:0000313" key="2">
    <source>
        <dbReference type="Proteomes" id="UP000198606"/>
    </source>
</evidence>
<dbReference type="RefSeq" id="WP_084307426.1">
    <property type="nucleotide sequence ID" value="NZ_FNDG01000015.1"/>
</dbReference>
<sequence>MKKPNSLRAHLLASIPDLQHNPDRLMVFVDGGKIRATSAPGLSFEYEYQLNVIITDFPGTPDAVSVPLLAWLLVNQSELLTNLQKSKEGIQFEVDVLDGATVDLSLTLPLTERIIVKRQEDGTLHISHPDEPQLTPHLPQTTVQLIGEGQVLAQWPSGQPVGVDIETPHPAPRRG</sequence>
<gene>
    <name evidence="1" type="ORF">SAMN05216588_115123</name>
</gene>
<dbReference type="AlphaFoldDB" id="A0A1G8K277"/>
<accession>A0A1G8K277</accession>
<dbReference type="Proteomes" id="UP000198606">
    <property type="component" value="Unassembled WGS sequence"/>
</dbReference>
<evidence type="ECO:0000313" key="1">
    <source>
        <dbReference type="EMBL" id="SDI36900.1"/>
    </source>
</evidence>
<organism evidence="1 2">
    <name type="scientific">Phytopseudomonas flavescens</name>
    <dbReference type="NCBI Taxonomy" id="29435"/>
    <lineage>
        <taxon>Bacteria</taxon>
        <taxon>Pseudomonadati</taxon>
        <taxon>Pseudomonadota</taxon>
        <taxon>Gammaproteobacteria</taxon>
        <taxon>Pseudomonadales</taxon>
        <taxon>Pseudomonadaceae</taxon>
        <taxon>Phytopseudomonas</taxon>
    </lineage>
</organism>
<dbReference type="STRING" id="29435.SAMN05216588_115123"/>
<protein>
    <submittedName>
        <fullName evidence="1">P2 phage tail completion protein R (GpR)</fullName>
    </submittedName>
</protein>
<name>A0A1G8K277_9GAMM</name>
<dbReference type="InterPro" id="IPR009678">
    <property type="entry name" value="Phage_tail_completion_R"/>
</dbReference>
<reference evidence="1 2" key="1">
    <citation type="submission" date="2016-10" db="EMBL/GenBank/DDBJ databases">
        <authorList>
            <person name="de Groot N.N."/>
        </authorList>
    </citation>
    <scope>NUCLEOTIDE SEQUENCE [LARGE SCALE GENOMIC DNA]</scope>
    <source>
        <strain evidence="1 2">LMG 18387</strain>
    </source>
</reference>